<sequence length="107" mass="12116">MLGCRSAVESKRTICYKQAFSILSTHRQGGCVKIQNTYQWELAILQPAQRYKTALMGCTLQCQLAQKPLRITPTAPPPPPIDSLLIFKFSMRLSRRIVSYAAPYARK</sequence>
<name>A0AAN9Y269_9HEMI</name>
<keyword evidence="2" id="KW-1185">Reference proteome</keyword>
<comment type="caution">
    <text evidence="1">The sequence shown here is derived from an EMBL/GenBank/DDBJ whole genome shotgun (WGS) entry which is preliminary data.</text>
</comment>
<evidence type="ECO:0000313" key="2">
    <source>
        <dbReference type="Proteomes" id="UP001367676"/>
    </source>
</evidence>
<dbReference type="AlphaFoldDB" id="A0AAN9Y269"/>
<dbReference type="Proteomes" id="UP001367676">
    <property type="component" value="Unassembled WGS sequence"/>
</dbReference>
<dbReference type="EMBL" id="JBBCAQ010000032">
    <property type="protein sequence ID" value="KAK7583804.1"/>
    <property type="molecule type" value="Genomic_DNA"/>
</dbReference>
<gene>
    <name evidence="1" type="ORF">V9T40_004767</name>
</gene>
<protein>
    <submittedName>
        <fullName evidence="1">Uncharacterized protein</fullName>
    </submittedName>
</protein>
<organism evidence="1 2">
    <name type="scientific">Parthenolecanium corni</name>
    <dbReference type="NCBI Taxonomy" id="536013"/>
    <lineage>
        <taxon>Eukaryota</taxon>
        <taxon>Metazoa</taxon>
        <taxon>Ecdysozoa</taxon>
        <taxon>Arthropoda</taxon>
        <taxon>Hexapoda</taxon>
        <taxon>Insecta</taxon>
        <taxon>Pterygota</taxon>
        <taxon>Neoptera</taxon>
        <taxon>Paraneoptera</taxon>
        <taxon>Hemiptera</taxon>
        <taxon>Sternorrhyncha</taxon>
        <taxon>Coccoidea</taxon>
        <taxon>Coccidae</taxon>
        <taxon>Parthenolecanium</taxon>
    </lineage>
</organism>
<proteinExistence type="predicted"/>
<reference evidence="1 2" key="1">
    <citation type="submission" date="2024-03" db="EMBL/GenBank/DDBJ databases">
        <title>Adaptation during the transition from Ophiocordyceps entomopathogen to insect associate is accompanied by gene loss and intensified selection.</title>
        <authorList>
            <person name="Ward C.M."/>
            <person name="Onetto C.A."/>
            <person name="Borneman A.R."/>
        </authorList>
    </citation>
    <scope>NUCLEOTIDE SEQUENCE [LARGE SCALE GENOMIC DNA]</scope>
    <source>
        <strain evidence="1">AWRI1</strain>
        <tissue evidence="1">Single Adult Female</tissue>
    </source>
</reference>
<evidence type="ECO:0000313" key="1">
    <source>
        <dbReference type="EMBL" id="KAK7583804.1"/>
    </source>
</evidence>
<accession>A0AAN9Y269</accession>